<feature type="coiled-coil region" evidence="1">
    <location>
        <begin position="229"/>
        <end position="263"/>
    </location>
</feature>
<accession>A0A3S6PTY1</accession>
<dbReference type="Pfam" id="PF09979">
    <property type="entry name" value="DUF2213"/>
    <property type="match status" value="1"/>
</dbReference>
<organism evidence="2 3">
    <name type="scientific">Klebsiella phage 1611E-K2-1</name>
    <dbReference type="NCBI Taxonomy" id="2047786"/>
    <lineage>
        <taxon>Viruses</taxon>
        <taxon>Duplodnaviria</taxon>
        <taxon>Heunggongvirae</taxon>
        <taxon>Uroviricota</taxon>
        <taxon>Caudoviricetes</taxon>
        <taxon>Jameshumphriesvirinae</taxon>
        <taxon>Bimevirus</taxon>
        <taxon>Bimevirus bv1611EK21</taxon>
    </lineage>
</organism>
<proteinExistence type="predicted"/>
<dbReference type="InterPro" id="IPR016913">
    <property type="entry name" value="UCP029215"/>
</dbReference>
<gene>
    <name evidence="2" type="ORF">1611EK21_5</name>
</gene>
<evidence type="ECO:0008006" key="4">
    <source>
        <dbReference type="Google" id="ProtNLM"/>
    </source>
</evidence>
<keyword evidence="1" id="KW-0175">Coiled coil</keyword>
<protein>
    <recommendedName>
        <fullName evidence="4">Prohead protease</fullName>
    </recommendedName>
</protein>
<name>A0A3S6PTY1_9CAUD</name>
<reference evidence="2 3" key="1">
    <citation type="submission" date="2017-10" db="EMBL/GenBank/DDBJ databases">
        <title>Development of Klebsiella pneumoniae capsule polysaccharide-conjugated vaccines using phage depolymerase.</title>
        <authorList>
            <person name="Lin T.-L."/>
            <person name="Yang F.-L."/>
            <person name="Wu C.-Y."/>
            <person name="Wu S.-H."/>
            <person name="Wang J.-T."/>
        </authorList>
    </citation>
    <scope>NUCLEOTIDE SEQUENCE [LARGE SCALE GENOMIC DNA]</scope>
</reference>
<evidence type="ECO:0000256" key="1">
    <source>
        <dbReference type="SAM" id="Coils"/>
    </source>
</evidence>
<dbReference type="Proteomes" id="UP000273986">
    <property type="component" value="Segment"/>
</dbReference>
<dbReference type="PIRSF" id="PIRSF029215">
    <property type="entry name" value="UCP029215"/>
    <property type="match status" value="1"/>
</dbReference>
<dbReference type="EMBL" id="MG197810">
    <property type="protein sequence ID" value="ATS92556.1"/>
    <property type="molecule type" value="Genomic_DNA"/>
</dbReference>
<evidence type="ECO:0000313" key="2">
    <source>
        <dbReference type="EMBL" id="ATS92556.1"/>
    </source>
</evidence>
<sequence length="380" mass="41503">MCSTIITMAYSDGLVNMQITVTHNDRKSFALNSQRVYTDEGFLRVPGKAARTGIQEYLASELRLKDRAPNDIIRVYRPAEEVFNDESLQSYLGADVTNNHPSTLVNASTYRNTSVGVVTSVGRQDGDFVIVDMVIKDKDAIKAVETGKCELSAGYTAVYDDTPGTTPEGEPYDFRQTRIKINHVAIVDRARAGAMARIFDNMEKKPMYQITTDTGLKVDVADAAVVDAFKRLEQRVSDAEAAKETAQAQLDAALEQVADLTTKCSDEALKARVEAIARVTTSARKVAGDEFTCDSMDPVAIKRAALAVKRPSVDWADKSAAYVEAAFDMAVEEPVKPVVDSQLEQLAKDGAKDIKQPVADAKPVLSRAQEALLRQTGKLK</sequence>
<keyword evidence="3" id="KW-1185">Reference proteome</keyword>
<evidence type="ECO:0000313" key="3">
    <source>
        <dbReference type="Proteomes" id="UP000273986"/>
    </source>
</evidence>